<protein>
    <submittedName>
        <fullName evidence="2">Uncharacterized protein</fullName>
    </submittedName>
</protein>
<evidence type="ECO:0000313" key="3">
    <source>
        <dbReference type="Proteomes" id="UP001154282"/>
    </source>
</evidence>
<organism evidence="2 3">
    <name type="scientific">Linum tenue</name>
    <dbReference type="NCBI Taxonomy" id="586396"/>
    <lineage>
        <taxon>Eukaryota</taxon>
        <taxon>Viridiplantae</taxon>
        <taxon>Streptophyta</taxon>
        <taxon>Embryophyta</taxon>
        <taxon>Tracheophyta</taxon>
        <taxon>Spermatophyta</taxon>
        <taxon>Magnoliopsida</taxon>
        <taxon>eudicotyledons</taxon>
        <taxon>Gunneridae</taxon>
        <taxon>Pentapetalae</taxon>
        <taxon>rosids</taxon>
        <taxon>fabids</taxon>
        <taxon>Malpighiales</taxon>
        <taxon>Linaceae</taxon>
        <taxon>Linum</taxon>
    </lineage>
</organism>
<proteinExistence type="predicted"/>
<keyword evidence="1" id="KW-1133">Transmembrane helix</keyword>
<keyword evidence="1" id="KW-0472">Membrane</keyword>
<dbReference type="AlphaFoldDB" id="A0AAV0QPD2"/>
<reference evidence="2" key="1">
    <citation type="submission" date="2022-08" db="EMBL/GenBank/DDBJ databases">
        <authorList>
            <person name="Gutierrez-Valencia J."/>
        </authorList>
    </citation>
    <scope>NUCLEOTIDE SEQUENCE</scope>
</reference>
<keyword evidence="3" id="KW-1185">Reference proteome</keyword>
<evidence type="ECO:0000313" key="2">
    <source>
        <dbReference type="EMBL" id="CAI0546926.1"/>
    </source>
</evidence>
<feature type="transmembrane region" description="Helical" evidence="1">
    <location>
        <begin position="51"/>
        <end position="70"/>
    </location>
</feature>
<gene>
    <name evidence="2" type="ORF">LITE_LOCUS44163</name>
</gene>
<dbReference type="Proteomes" id="UP001154282">
    <property type="component" value="Unassembled WGS sequence"/>
</dbReference>
<keyword evidence="1" id="KW-0812">Transmembrane</keyword>
<accession>A0AAV0QPD2</accession>
<name>A0AAV0QPD2_9ROSI</name>
<sequence>MFVCSSTPSVLSNLSNSRIQVTITVVPSSTASRNLCRDPGRLLLSISIERAIVVLIILLVAAMFSPLVYMR</sequence>
<evidence type="ECO:0000256" key="1">
    <source>
        <dbReference type="SAM" id="Phobius"/>
    </source>
</evidence>
<comment type="caution">
    <text evidence="2">The sequence shown here is derived from an EMBL/GenBank/DDBJ whole genome shotgun (WGS) entry which is preliminary data.</text>
</comment>
<dbReference type="EMBL" id="CAMGYJ010000010">
    <property type="protein sequence ID" value="CAI0546926.1"/>
    <property type="molecule type" value="Genomic_DNA"/>
</dbReference>